<evidence type="ECO:0000256" key="3">
    <source>
        <dbReference type="ARBA" id="ARBA00022475"/>
    </source>
</evidence>
<dbReference type="CDD" id="cd06261">
    <property type="entry name" value="TM_PBP2"/>
    <property type="match status" value="1"/>
</dbReference>
<keyword evidence="5 7" id="KW-1133">Transmembrane helix</keyword>
<evidence type="ECO:0000259" key="8">
    <source>
        <dbReference type="PROSITE" id="PS50928"/>
    </source>
</evidence>
<gene>
    <name evidence="9" type="ORF">ENV82_02555</name>
</gene>
<accession>A0A7C4Y3Y0</accession>
<keyword evidence="3" id="KW-1003">Cell membrane</keyword>
<protein>
    <submittedName>
        <fullName evidence="9">ABC transporter permease</fullName>
    </submittedName>
</protein>
<dbReference type="EMBL" id="DTHV01000082">
    <property type="protein sequence ID" value="HGW60301.1"/>
    <property type="molecule type" value="Genomic_DNA"/>
</dbReference>
<keyword evidence="4 7" id="KW-0812">Transmembrane</keyword>
<sequence length="333" mass="37476">MKSYIIKRLLNILIMLFAVSIIIFLLVRLIPGDPARTMAGEHASKEILEEMRKKWGLNKPLWEQYLIWLKYAMRGDFGRSILTHESILTEILERFPNTLELSLFAMLFASTIGITTGIISAVKRYTLFDYISMFLALFGVSMPIFWLGIMLVLLFSIKLNLLPTGGRLSVFYSIKPITHLYLIDSLITLNFGAFLDTLKHLILPSVALGTIPMAFIARITRSSMLNVISQDYIRTARAKGLTEKTVIMKHALRNALIPILTSAGTEFAMLMGGAVLTETIFSWPGLGTYIVQAVNARDYPAIQGAVIFVAFIVALVNLFVDILYAYIDPRIHY</sequence>
<feature type="transmembrane region" description="Helical" evidence="7">
    <location>
        <begin position="201"/>
        <end position="220"/>
    </location>
</feature>
<dbReference type="InterPro" id="IPR035906">
    <property type="entry name" value="MetI-like_sf"/>
</dbReference>
<evidence type="ECO:0000256" key="6">
    <source>
        <dbReference type="ARBA" id="ARBA00023136"/>
    </source>
</evidence>
<dbReference type="GO" id="GO:0055085">
    <property type="term" value="P:transmembrane transport"/>
    <property type="evidence" value="ECO:0007669"/>
    <property type="project" value="InterPro"/>
</dbReference>
<dbReference type="Pfam" id="PF00528">
    <property type="entry name" value="BPD_transp_1"/>
    <property type="match status" value="1"/>
</dbReference>
<dbReference type="Gene3D" id="1.10.3720.10">
    <property type="entry name" value="MetI-like"/>
    <property type="match status" value="1"/>
</dbReference>
<dbReference type="PANTHER" id="PTHR43163:SF6">
    <property type="entry name" value="DIPEPTIDE TRANSPORT SYSTEM PERMEASE PROTEIN DPPB-RELATED"/>
    <property type="match status" value="1"/>
</dbReference>
<comment type="subcellular location">
    <subcellularLocation>
        <location evidence="1 7">Cell membrane</location>
        <topology evidence="1 7">Multi-pass membrane protein</topology>
    </subcellularLocation>
</comment>
<feature type="domain" description="ABC transmembrane type-1" evidence="8">
    <location>
        <begin position="95"/>
        <end position="324"/>
    </location>
</feature>
<dbReference type="AlphaFoldDB" id="A0A7C4Y3Y0"/>
<feature type="transmembrane region" description="Helical" evidence="7">
    <location>
        <begin position="12"/>
        <end position="30"/>
    </location>
</feature>
<organism evidence="9">
    <name type="scientific">Caldisericum exile</name>
    <dbReference type="NCBI Taxonomy" id="693075"/>
    <lineage>
        <taxon>Bacteria</taxon>
        <taxon>Pseudomonadati</taxon>
        <taxon>Caldisericota/Cryosericota group</taxon>
        <taxon>Caldisericota</taxon>
        <taxon>Caldisericia</taxon>
        <taxon>Caldisericales</taxon>
        <taxon>Caldisericaceae</taxon>
        <taxon>Caldisericum</taxon>
    </lineage>
</organism>
<evidence type="ECO:0000256" key="7">
    <source>
        <dbReference type="RuleBase" id="RU363032"/>
    </source>
</evidence>
<feature type="transmembrane region" description="Helical" evidence="7">
    <location>
        <begin position="255"/>
        <end position="281"/>
    </location>
</feature>
<evidence type="ECO:0000256" key="1">
    <source>
        <dbReference type="ARBA" id="ARBA00004651"/>
    </source>
</evidence>
<dbReference type="PROSITE" id="PS50928">
    <property type="entry name" value="ABC_TM1"/>
    <property type="match status" value="1"/>
</dbReference>
<dbReference type="GO" id="GO:0005886">
    <property type="term" value="C:plasma membrane"/>
    <property type="evidence" value="ECO:0007669"/>
    <property type="project" value="UniProtKB-SubCell"/>
</dbReference>
<dbReference type="Pfam" id="PF19300">
    <property type="entry name" value="BPD_transp_1_N"/>
    <property type="match status" value="1"/>
</dbReference>
<dbReference type="InterPro" id="IPR045621">
    <property type="entry name" value="BPD_transp_1_N"/>
</dbReference>
<comment type="similarity">
    <text evidence="7">Belongs to the binding-protein-dependent transport system permease family.</text>
</comment>
<feature type="transmembrane region" description="Helical" evidence="7">
    <location>
        <begin position="134"/>
        <end position="157"/>
    </location>
</feature>
<proteinExistence type="inferred from homology"/>
<reference evidence="9" key="1">
    <citation type="journal article" date="2020" name="mSystems">
        <title>Genome- and Community-Level Interaction Insights into Carbon Utilization and Element Cycling Functions of Hydrothermarchaeota in Hydrothermal Sediment.</title>
        <authorList>
            <person name="Zhou Z."/>
            <person name="Liu Y."/>
            <person name="Xu W."/>
            <person name="Pan J."/>
            <person name="Luo Z.H."/>
            <person name="Li M."/>
        </authorList>
    </citation>
    <scope>NUCLEOTIDE SEQUENCE [LARGE SCALE GENOMIC DNA]</scope>
    <source>
        <strain evidence="9">SpSt-794</strain>
    </source>
</reference>
<name>A0A7C4Y3Y0_9BACT</name>
<dbReference type="SUPFAM" id="SSF161098">
    <property type="entry name" value="MetI-like"/>
    <property type="match status" value="1"/>
</dbReference>
<evidence type="ECO:0000256" key="4">
    <source>
        <dbReference type="ARBA" id="ARBA00022692"/>
    </source>
</evidence>
<comment type="caution">
    <text evidence="9">The sequence shown here is derived from an EMBL/GenBank/DDBJ whole genome shotgun (WGS) entry which is preliminary data.</text>
</comment>
<dbReference type="InterPro" id="IPR000515">
    <property type="entry name" value="MetI-like"/>
</dbReference>
<keyword evidence="6 7" id="KW-0472">Membrane</keyword>
<evidence type="ECO:0000256" key="5">
    <source>
        <dbReference type="ARBA" id="ARBA00022989"/>
    </source>
</evidence>
<dbReference type="PANTHER" id="PTHR43163">
    <property type="entry name" value="DIPEPTIDE TRANSPORT SYSTEM PERMEASE PROTEIN DPPB-RELATED"/>
    <property type="match status" value="1"/>
</dbReference>
<keyword evidence="2 7" id="KW-0813">Transport</keyword>
<feature type="transmembrane region" description="Helical" evidence="7">
    <location>
        <begin position="101"/>
        <end position="122"/>
    </location>
</feature>
<feature type="transmembrane region" description="Helical" evidence="7">
    <location>
        <begin position="301"/>
        <end position="327"/>
    </location>
</feature>
<evidence type="ECO:0000256" key="2">
    <source>
        <dbReference type="ARBA" id="ARBA00022448"/>
    </source>
</evidence>
<evidence type="ECO:0000313" key="9">
    <source>
        <dbReference type="EMBL" id="HGW60301.1"/>
    </source>
</evidence>